<gene>
    <name evidence="3" type="ORF">KC19_1G271600</name>
</gene>
<dbReference type="Proteomes" id="UP000822688">
    <property type="component" value="Chromosome 1"/>
</dbReference>
<feature type="region of interest" description="Disordered" evidence="2">
    <location>
        <begin position="205"/>
        <end position="481"/>
    </location>
</feature>
<keyword evidence="1" id="KW-0175">Coiled coil</keyword>
<sequence length="854" mass="95464">MGRTMQISSPVRAVGRKHHVIGTSMSSKKRGPGNRSSALSQEEYSIFSPVLCPAVVSWVKDPDSAGVSVEDIELNQPNTKDVMSYRSLNGETDFHDAETDFRDADAPGMWKEIHTDISTHTPELEQMHPHPLRPRSPSSFLERSKNPSNSITPERMSPNESGHLPERDQSNVSSSNASIRAVMKSPRSKYMIPSTASPDDFYAQERASTSNSPQHPSMWSPHRAPTKSLSTLPALDIPSPRGPKNFGWLTPTRQHNRVPEPRSPDFAKPPQPLRDARMSPSHIPPPARESWSPPETITKSPARPATTMKSKRQAKLQQHQLQQQQQQLTQQQHQLQQLQQQEFHHQQKGNASPRQPALSFTTSKVEKPDKSPGKGWKNLSRSISPMFTGKKTEVGSTLRGIGRDLGASFQGSKRRAPANAGRSDGPVASAPVADWSRCSGDGSMVEPELEKEPSGGDSDRLSSELSQLTRTGSTKSSSIKSGSNSMFSFMSWGRNKNRGSKVNELFPPVEQGTVKLDSNSFKVMDYTIKTLQYKLEQAKKNELTTANEFKALELAMHAAEGKCKELQQRCQELESELIKRKAETRDVELDYETAKHRRDNTATGFKGTRFATLEVTSQLFQKAFDDSKLNIKKLASALCIHIRESGASATQVITSLLEQQKDAGRWVSKMPRNVIILYFESFLNQVLYENFENVSFEPNGTSPIFDPDALKASCCKAYNDLKKQEWAAIEKSLGKPGSTIVNPTFHRFFVIRMELILSQLTKVADKETSLALLASFFNAFKSVWLLHHLAFAHEAQVTIFRVPSATDFDPRFMEQVTTYEEDPSRSKISVMVNPGFIVNRQTIKCQVFCSSKYQ</sequence>
<protein>
    <submittedName>
        <fullName evidence="3">Uncharacterized protein</fullName>
    </submittedName>
</protein>
<dbReference type="PANTHER" id="PTHR31029:SF4">
    <property type="entry name" value="CYCLIN-DEPENDENT KINASE-LIKE PROTEIN"/>
    <property type="match status" value="1"/>
</dbReference>
<reference evidence="3" key="1">
    <citation type="submission" date="2020-06" db="EMBL/GenBank/DDBJ databases">
        <title>WGS assembly of Ceratodon purpureus strain R40.</title>
        <authorList>
            <person name="Carey S.B."/>
            <person name="Jenkins J."/>
            <person name="Shu S."/>
            <person name="Lovell J.T."/>
            <person name="Sreedasyam A."/>
            <person name="Maumus F."/>
            <person name="Tiley G.P."/>
            <person name="Fernandez-Pozo N."/>
            <person name="Barry K."/>
            <person name="Chen C."/>
            <person name="Wang M."/>
            <person name="Lipzen A."/>
            <person name="Daum C."/>
            <person name="Saski C.A."/>
            <person name="Payton A.C."/>
            <person name="Mcbreen J.C."/>
            <person name="Conrad R.E."/>
            <person name="Kollar L.M."/>
            <person name="Olsson S."/>
            <person name="Huttunen S."/>
            <person name="Landis J.B."/>
            <person name="Wickett N.J."/>
            <person name="Johnson M.G."/>
            <person name="Rensing S.A."/>
            <person name="Grimwood J."/>
            <person name="Schmutz J."/>
            <person name="Mcdaniel S.F."/>
        </authorList>
    </citation>
    <scope>NUCLEOTIDE SEQUENCE</scope>
    <source>
        <strain evidence="3">R40</strain>
    </source>
</reference>
<dbReference type="PANTHER" id="PTHR31029">
    <property type="entry name" value="CYCLIN-DEPENDENT KINASE-LIKE PROTEIN"/>
    <property type="match status" value="1"/>
</dbReference>
<evidence type="ECO:0000313" key="3">
    <source>
        <dbReference type="EMBL" id="KAG0592672.1"/>
    </source>
</evidence>
<evidence type="ECO:0000256" key="1">
    <source>
        <dbReference type="SAM" id="Coils"/>
    </source>
</evidence>
<feature type="compositionally biased region" description="Low complexity" evidence="2">
    <location>
        <begin position="471"/>
        <end position="481"/>
    </location>
</feature>
<feature type="coiled-coil region" evidence="1">
    <location>
        <begin position="549"/>
        <end position="583"/>
    </location>
</feature>
<dbReference type="AlphaFoldDB" id="A0A8T0JCA9"/>
<dbReference type="EMBL" id="CM026421">
    <property type="protein sequence ID" value="KAG0592672.1"/>
    <property type="molecule type" value="Genomic_DNA"/>
</dbReference>
<feature type="region of interest" description="Disordered" evidence="2">
    <location>
        <begin position="122"/>
        <end position="178"/>
    </location>
</feature>
<accession>A0A8T0JCA9</accession>
<keyword evidence="4" id="KW-1185">Reference proteome</keyword>
<feature type="compositionally biased region" description="Polar residues" evidence="2">
    <location>
        <begin position="348"/>
        <end position="363"/>
    </location>
</feature>
<feature type="compositionally biased region" description="Low complexity" evidence="2">
    <location>
        <begin position="316"/>
        <end position="341"/>
    </location>
</feature>
<dbReference type="InterPro" id="IPR042316">
    <property type="entry name" value="IRKI-like"/>
</dbReference>
<proteinExistence type="predicted"/>
<name>A0A8T0JCA9_CERPU</name>
<evidence type="ECO:0000256" key="2">
    <source>
        <dbReference type="SAM" id="MobiDB-lite"/>
    </source>
</evidence>
<feature type="region of interest" description="Disordered" evidence="2">
    <location>
        <begin position="1"/>
        <end position="38"/>
    </location>
</feature>
<feature type="compositionally biased region" description="Basic and acidic residues" evidence="2">
    <location>
        <begin position="448"/>
        <end position="462"/>
    </location>
</feature>
<organism evidence="3 4">
    <name type="scientific">Ceratodon purpureus</name>
    <name type="common">Fire moss</name>
    <name type="synonym">Dicranum purpureum</name>
    <dbReference type="NCBI Taxonomy" id="3225"/>
    <lineage>
        <taxon>Eukaryota</taxon>
        <taxon>Viridiplantae</taxon>
        <taxon>Streptophyta</taxon>
        <taxon>Embryophyta</taxon>
        <taxon>Bryophyta</taxon>
        <taxon>Bryophytina</taxon>
        <taxon>Bryopsida</taxon>
        <taxon>Dicranidae</taxon>
        <taxon>Pseudoditrichales</taxon>
        <taxon>Ditrichaceae</taxon>
        <taxon>Ceratodon</taxon>
    </lineage>
</organism>
<comment type="caution">
    <text evidence="3">The sequence shown here is derived from an EMBL/GenBank/DDBJ whole genome shotgun (WGS) entry which is preliminary data.</text>
</comment>
<feature type="compositionally biased region" description="Polar residues" evidence="2">
    <location>
        <begin position="206"/>
        <end position="217"/>
    </location>
</feature>
<evidence type="ECO:0000313" key="4">
    <source>
        <dbReference type="Proteomes" id="UP000822688"/>
    </source>
</evidence>